<keyword evidence="3" id="KW-1185">Reference proteome</keyword>
<dbReference type="InterPro" id="IPR032330">
    <property type="entry name" value="EF-G-binding_C"/>
</dbReference>
<dbReference type="RefSeq" id="WP_097319223.1">
    <property type="nucleotide sequence ID" value="NZ_OBDY01000002.1"/>
</dbReference>
<evidence type="ECO:0000259" key="1">
    <source>
        <dbReference type="Pfam" id="PF16571"/>
    </source>
</evidence>
<keyword evidence="2" id="KW-0863">Zinc-finger</keyword>
<dbReference type="GO" id="GO:0008270">
    <property type="term" value="F:zinc ion binding"/>
    <property type="evidence" value="ECO:0007669"/>
    <property type="project" value="UniProtKB-KW"/>
</dbReference>
<keyword evidence="2" id="KW-0862">Zinc</keyword>
<dbReference type="Proteomes" id="UP000219612">
    <property type="component" value="Unassembled WGS sequence"/>
</dbReference>
<feature type="domain" description="Elongation factor G-binding protein C-terminal treble-clef zinc-finger" evidence="1">
    <location>
        <begin position="8"/>
        <end position="157"/>
    </location>
</feature>
<gene>
    <name evidence="2" type="ORF">SAMN05421748_102158</name>
</gene>
<reference evidence="3" key="1">
    <citation type="submission" date="2017-09" db="EMBL/GenBank/DDBJ databases">
        <authorList>
            <person name="Varghese N."/>
            <person name="Submissions S."/>
        </authorList>
    </citation>
    <scope>NUCLEOTIDE SEQUENCE [LARGE SCALE GENOMIC DNA]</scope>
    <source>
        <strain evidence="3">CGMCC 4.6857</strain>
    </source>
</reference>
<sequence length="160" mass="17724">MKPLTEQEIRAAFVNCSKGEAKRLYVPRDLGEQPWEDLDYLGWRDPRAEHRAYLAVGDRAFVLRTPKAGAERMRRSMCSMCTVSPLAGVSLMVAPRAGEAGKRGDSVGSYFCNDFGCSLYLRGKRDPGPGGRLPETISLDDKIERLTTNLTAFLTRVLPG</sequence>
<keyword evidence="2" id="KW-0479">Metal-binding</keyword>
<proteinExistence type="predicted"/>
<organism evidence="2 3">
    <name type="scientific">Paractinoplanes atraurantiacus</name>
    <dbReference type="NCBI Taxonomy" id="1036182"/>
    <lineage>
        <taxon>Bacteria</taxon>
        <taxon>Bacillati</taxon>
        <taxon>Actinomycetota</taxon>
        <taxon>Actinomycetes</taxon>
        <taxon>Micromonosporales</taxon>
        <taxon>Micromonosporaceae</taxon>
        <taxon>Paractinoplanes</taxon>
    </lineage>
</organism>
<dbReference type="AlphaFoldDB" id="A0A285GKR7"/>
<name>A0A285GKR7_9ACTN</name>
<dbReference type="Pfam" id="PF16571">
    <property type="entry name" value="FBP_C"/>
    <property type="match status" value="1"/>
</dbReference>
<evidence type="ECO:0000313" key="3">
    <source>
        <dbReference type="Proteomes" id="UP000219612"/>
    </source>
</evidence>
<evidence type="ECO:0000313" key="2">
    <source>
        <dbReference type="EMBL" id="SNY24220.1"/>
    </source>
</evidence>
<protein>
    <submittedName>
        <fullName evidence="2">FBP C-terminal treble-clef zinc-finger</fullName>
    </submittedName>
</protein>
<dbReference type="OrthoDB" id="4171838at2"/>
<accession>A0A285GKR7</accession>
<dbReference type="EMBL" id="OBDY01000002">
    <property type="protein sequence ID" value="SNY24220.1"/>
    <property type="molecule type" value="Genomic_DNA"/>
</dbReference>